<dbReference type="RefSeq" id="WP_052791104.1">
    <property type="nucleotide sequence ID" value="NZ_JAWWYB010000005.1"/>
</dbReference>
<evidence type="ECO:0000313" key="1">
    <source>
        <dbReference type="EMBL" id="AIW55090.1"/>
    </source>
</evidence>
<accession>A0A0A0UYT9</accession>
<sequence>MKQYVDSLKQIAEKHEWKQVSETEHSITYSPDGMDGWAFSGMNLEYAQHRLAFFRKNRLISEIKLYDLQLAEQIIDGYMEGSFVPSGFISLDTTMLQWCEQVEASYQGQSTDTTENEHGEQ</sequence>
<protein>
    <submittedName>
        <fullName evidence="1">Uncharacterized protein</fullName>
    </submittedName>
</protein>
<keyword evidence="1" id="KW-0614">Plasmid</keyword>
<reference evidence="1" key="1">
    <citation type="journal article" date="2015" name="Appl. Environ. Microbiol.">
        <title>Discovery of a conjugative megaplasmid in Bifidobacterium breve.</title>
        <authorList>
            <person name="Bottacini F."/>
            <person name="O'Connell Motherway M."/>
            <person name="Casey E."/>
            <person name="McDonnell B."/>
            <person name="Mahony J."/>
            <person name="Ventura M."/>
            <person name="van Sinderen D."/>
        </authorList>
    </citation>
    <scope>NUCLEOTIDE SEQUENCE</scope>
    <source>
        <strain evidence="1">JCM 7017</strain>
        <plasmid evidence="1">megaplasmid pMP7017</plasmid>
    </source>
</reference>
<gene>
    <name evidence="1" type="ORF">B7017_p0037</name>
</gene>
<dbReference type="EMBL" id="KM406416">
    <property type="protein sequence ID" value="AIW55090.1"/>
    <property type="molecule type" value="Genomic_DNA"/>
</dbReference>
<geneLocation type="plasmid" evidence="1">
    <name>megaplasmid pMP7017</name>
</geneLocation>
<proteinExistence type="predicted"/>
<dbReference type="AlphaFoldDB" id="A0A0A0UYT9"/>
<name>A0A0A0UYT9_BIFBR</name>
<organism evidence="1">
    <name type="scientific">Bifidobacterium breve</name>
    <dbReference type="NCBI Taxonomy" id="1685"/>
    <lineage>
        <taxon>Bacteria</taxon>
        <taxon>Bacillati</taxon>
        <taxon>Actinomycetota</taxon>
        <taxon>Actinomycetes</taxon>
        <taxon>Bifidobacteriales</taxon>
        <taxon>Bifidobacteriaceae</taxon>
        <taxon>Bifidobacterium</taxon>
    </lineage>
</organism>